<evidence type="ECO:0000313" key="2">
    <source>
        <dbReference type="EMBL" id="JAC62889.1"/>
    </source>
</evidence>
<dbReference type="EMBL" id="GBEZ01001002">
    <property type="protein sequence ID" value="JAC83934.1"/>
    <property type="molecule type" value="Transcribed_RNA"/>
</dbReference>
<accession>A0A061SLJ3</accession>
<dbReference type="EMBL" id="GBEZ01024058">
    <property type="protein sequence ID" value="JAC62889.1"/>
    <property type="molecule type" value="Transcribed_RNA"/>
</dbReference>
<protein>
    <submittedName>
        <fullName evidence="3">Uncharacterized protein</fullName>
    </submittedName>
</protein>
<reference evidence="3" key="1">
    <citation type="submission" date="2014-05" db="EMBL/GenBank/DDBJ databases">
        <title>The transcriptome of the halophilic microalga Tetraselmis sp. GSL018 isolated from the Great Salt Lake, Utah.</title>
        <authorList>
            <person name="Jinkerson R.E."/>
            <person name="D'Adamo S."/>
            <person name="Posewitz M.C."/>
        </authorList>
    </citation>
    <scope>NUCLEOTIDE SEQUENCE</scope>
    <source>
        <strain evidence="3">GSL018</strain>
    </source>
</reference>
<evidence type="ECO:0000313" key="3">
    <source>
        <dbReference type="EMBL" id="JAC83934.1"/>
    </source>
</evidence>
<dbReference type="AlphaFoldDB" id="A0A061SLJ3"/>
<sequence>MSFHSKDPAMMTTGVASRAGSGLLSSSKRWQEYDQSKAAMTLLRGMLGAQDQSSERGSDGPLSAGPLSAGLSRGFTPSGLTPGGSLIPSIGRSAAGSGIATPGAGSRGIGYSSGTITPSAASAVRYSLPGSEEVSPASILFGMKAASGLKMGPSISQSLAPISDAHSGQQSPLAEDPPESGSADGEAQERTLRETTAGQQEAPDSALGCGAASRVYVKLKIDYKLNHVHTMAFVLPAGTEWEVSADPPVDLSPSEPQPEQGAGAAGCLGAVRLILGSLLRR</sequence>
<feature type="region of interest" description="Disordered" evidence="1">
    <location>
        <begin position="157"/>
        <end position="205"/>
    </location>
</feature>
<feature type="compositionally biased region" description="Polar residues" evidence="1">
    <location>
        <begin position="157"/>
        <end position="172"/>
    </location>
</feature>
<gene>
    <name evidence="3" type="ORF">TSPGSL018_2159</name>
    <name evidence="2" type="ORF">TSPGSL018_22070</name>
</gene>
<evidence type="ECO:0000256" key="1">
    <source>
        <dbReference type="SAM" id="MobiDB-lite"/>
    </source>
</evidence>
<proteinExistence type="predicted"/>
<organism evidence="3">
    <name type="scientific">Tetraselmis sp. GSL018</name>
    <dbReference type="NCBI Taxonomy" id="582737"/>
    <lineage>
        <taxon>Eukaryota</taxon>
        <taxon>Viridiplantae</taxon>
        <taxon>Chlorophyta</taxon>
        <taxon>core chlorophytes</taxon>
        <taxon>Chlorodendrophyceae</taxon>
        <taxon>Chlorodendrales</taxon>
        <taxon>Chlorodendraceae</taxon>
        <taxon>Tetraselmis</taxon>
    </lineage>
</organism>
<feature type="region of interest" description="Disordered" evidence="1">
    <location>
        <begin position="49"/>
        <end position="75"/>
    </location>
</feature>
<name>A0A061SLJ3_9CHLO</name>